<accession>A0A1S2ZF01</accession>
<dbReference type="Proteomes" id="UP001652624">
    <property type="component" value="Chromosome 7"/>
</dbReference>
<dbReference type="eggNOG" id="ENOG502SJ6B">
    <property type="taxonomic scope" value="Eukaryota"/>
</dbReference>
<evidence type="ECO:0000256" key="11">
    <source>
        <dbReference type="ARBA" id="ARBA00023224"/>
    </source>
</evidence>
<feature type="transmembrane region" description="Helical" evidence="13">
    <location>
        <begin position="200"/>
        <end position="228"/>
    </location>
</feature>
<keyword evidence="7 13" id="KW-1133">Transmembrane helix</keyword>
<organism evidence="15 16">
    <name type="scientific">Erinaceus europaeus</name>
    <name type="common">Western European hedgehog</name>
    <dbReference type="NCBI Taxonomy" id="9365"/>
    <lineage>
        <taxon>Eukaryota</taxon>
        <taxon>Metazoa</taxon>
        <taxon>Chordata</taxon>
        <taxon>Craniata</taxon>
        <taxon>Vertebrata</taxon>
        <taxon>Euteleostomi</taxon>
        <taxon>Mammalia</taxon>
        <taxon>Eutheria</taxon>
        <taxon>Laurasiatheria</taxon>
        <taxon>Eulipotyphla</taxon>
        <taxon>Erinaceidae</taxon>
        <taxon>Erinaceinae</taxon>
        <taxon>Erinaceus</taxon>
    </lineage>
</organism>
<dbReference type="PROSITE" id="PS50262">
    <property type="entry name" value="G_PROTEIN_RECEP_F1_2"/>
    <property type="match status" value="1"/>
</dbReference>
<evidence type="ECO:0000256" key="1">
    <source>
        <dbReference type="ARBA" id="ARBA00003929"/>
    </source>
</evidence>
<comment type="similarity">
    <text evidence="12">Belongs to the G-protein coupled receptor 1 family.</text>
</comment>
<sequence>MGDKGPGNHSDVTDFILVGFRVPPEFHILFFLLFLMVYGMTILGNISMMAIIVTDSQLSTPMYFFLGNLSFIDLFYSTVIAPKTMVNFLSEKKTISFAGCVAQCFLFALFIVTEGFVLAAMAYDRFTAICNPLLYSVHMSKRLCTYLVVASYLCGLVSSLLQISVTFSVSFCASRVIDHFYCDSHQIEKISCSNLFVNKMVSLCLSAIIILPTIVVIVVSYIYIVSTVLKIPSTEGRKKVFSTCSSHLGVVSVLYGTVSFVYLTPPDNPELRKVASVFYILITPMLNPLIYSLRNKDVKQALRKILGKQYFLFNF</sequence>
<evidence type="ECO:0000256" key="4">
    <source>
        <dbReference type="ARBA" id="ARBA00022606"/>
    </source>
</evidence>
<dbReference type="GO" id="GO:0005886">
    <property type="term" value="C:plasma membrane"/>
    <property type="evidence" value="ECO:0007669"/>
    <property type="project" value="UniProtKB-SubCell"/>
</dbReference>
<evidence type="ECO:0000313" key="15">
    <source>
        <dbReference type="Proteomes" id="UP001652624"/>
    </source>
</evidence>
<dbReference type="GO" id="GO:0004984">
    <property type="term" value="F:olfactory receptor activity"/>
    <property type="evidence" value="ECO:0007669"/>
    <property type="project" value="InterPro"/>
</dbReference>
<evidence type="ECO:0000256" key="3">
    <source>
        <dbReference type="ARBA" id="ARBA00022475"/>
    </source>
</evidence>
<feature type="transmembrane region" description="Helical" evidence="13">
    <location>
        <begin position="28"/>
        <end position="51"/>
    </location>
</feature>
<feature type="transmembrane region" description="Helical" evidence="13">
    <location>
        <begin position="240"/>
        <end position="262"/>
    </location>
</feature>
<evidence type="ECO:0000256" key="8">
    <source>
        <dbReference type="ARBA" id="ARBA00023040"/>
    </source>
</evidence>
<dbReference type="InterPro" id="IPR017452">
    <property type="entry name" value="GPCR_Rhodpsn_7TM"/>
</dbReference>
<dbReference type="FunFam" id="1.20.1070.10:FF:000004">
    <property type="entry name" value="Olfactory receptor"/>
    <property type="match status" value="1"/>
</dbReference>
<dbReference type="PROSITE" id="PS00237">
    <property type="entry name" value="G_PROTEIN_RECEP_F1_1"/>
    <property type="match status" value="1"/>
</dbReference>
<keyword evidence="8 12" id="KW-0297">G-protein coupled receptor</keyword>
<keyword evidence="4 13" id="KW-0716">Sensory transduction</keyword>
<evidence type="ECO:0000256" key="7">
    <source>
        <dbReference type="ARBA" id="ARBA00022989"/>
    </source>
</evidence>
<dbReference type="InterPro" id="IPR000276">
    <property type="entry name" value="GPCR_Rhodpsn"/>
</dbReference>
<evidence type="ECO:0000256" key="5">
    <source>
        <dbReference type="ARBA" id="ARBA00022692"/>
    </source>
</evidence>
<dbReference type="OrthoDB" id="6076970at2759"/>
<evidence type="ECO:0000256" key="2">
    <source>
        <dbReference type="ARBA" id="ARBA00004651"/>
    </source>
</evidence>
<keyword evidence="3 13" id="KW-1003">Cell membrane</keyword>
<evidence type="ECO:0000259" key="14">
    <source>
        <dbReference type="PROSITE" id="PS50262"/>
    </source>
</evidence>
<comment type="function">
    <text evidence="1">Putative odorant or sperm cell receptor.</text>
</comment>
<dbReference type="PRINTS" id="PR00245">
    <property type="entry name" value="OLFACTORYR"/>
</dbReference>
<dbReference type="Pfam" id="PF13853">
    <property type="entry name" value="7tm_4"/>
    <property type="match status" value="1"/>
</dbReference>
<comment type="subcellular location">
    <subcellularLocation>
        <location evidence="2 13">Cell membrane</location>
        <topology evidence="2 13">Multi-pass membrane protein</topology>
    </subcellularLocation>
</comment>
<keyword evidence="6 13" id="KW-0552">Olfaction</keyword>
<dbReference type="PRINTS" id="PR00237">
    <property type="entry name" value="GPCRRHODOPSN"/>
</dbReference>
<feature type="domain" description="G-protein coupled receptors family 1 profile" evidence="14">
    <location>
        <begin position="44"/>
        <end position="291"/>
    </location>
</feature>
<dbReference type="Gene3D" id="1.20.1070.10">
    <property type="entry name" value="Rhodopsin 7-helix transmembrane proteins"/>
    <property type="match status" value="1"/>
</dbReference>
<dbReference type="InterPro" id="IPR000725">
    <property type="entry name" value="Olfact_rcpt"/>
</dbReference>
<feature type="transmembrane region" description="Helical" evidence="13">
    <location>
        <begin position="94"/>
        <end position="123"/>
    </location>
</feature>
<evidence type="ECO:0000313" key="16">
    <source>
        <dbReference type="RefSeq" id="XP_007518357.2"/>
    </source>
</evidence>
<dbReference type="GeneID" id="103109252"/>
<evidence type="ECO:0000256" key="13">
    <source>
        <dbReference type="RuleBase" id="RU363047"/>
    </source>
</evidence>
<dbReference type="RefSeq" id="XP_007518357.2">
    <property type="nucleotide sequence ID" value="XM_007518295.3"/>
</dbReference>
<name>A0A1S2ZF01_ERIEU</name>
<protein>
    <recommendedName>
        <fullName evidence="13">Olfactory receptor</fullName>
    </recommendedName>
</protein>
<proteinExistence type="inferred from homology"/>
<evidence type="ECO:0000256" key="10">
    <source>
        <dbReference type="ARBA" id="ARBA00023170"/>
    </source>
</evidence>
<keyword evidence="15" id="KW-1185">Reference proteome</keyword>
<feature type="transmembrane region" description="Helical" evidence="13">
    <location>
        <begin position="274"/>
        <end position="293"/>
    </location>
</feature>
<keyword evidence="11 12" id="KW-0807">Transducer</keyword>
<dbReference type="SUPFAM" id="SSF81321">
    <property type="entry name" value="Family A G protein-coupled receptor-like"/>
    <property type="match status" value="1"/>
</dbReference>
<reference evidence="16" key="1">
    <citation type="submission" date="2025-08" db="UniProtKB">
        <authorList>
            <consortium name="RefSeq"/>
        </authorList>
    </citation>
    <scope>IDENTIFICATION</scope>
</reference>
<evidence type="ECO:0000256" key="9">
    <source>
        <dbReference type="ARBA" id="ARBA00023136"/>
    </source>
</evidence>
<feature type="transmembrane region" description="Helical" evidence="13">
    <location>
        <begin position="63"/>
        <end position="82"/>
    </location>
</feature>
<dbReference type="STRING" id="9365.ENSEEUP00000003122"/>
<keyword evidence="5 12" id="KW-0812">Transmembrane</keyword>
<dbReference type="PANTHER" id="PTHR48018">
    <property type="entry name" value="OLFACTORY RECEPTOR"/>
    <property type="match status" value="1"/>
</dbReference>
<dbReference type="GO" id="GO:0004930">
    <property type="term" value="F:G protein-coupled receptor activity"/>
    <property type="evidence" value="ECO:0007669"/>
    <property type="project" value="UniProtKB-KW"/>
</dbReference>
<keyword evidence="9 13" id="KW-0472">Membrane</keyword>
<feature type="transmembrane region" description="Helical" evidence="13">
    <location>
        <begin position="143"/>
        <end position="161"/>
    </location>
</feature>
<evidence type="ECO:0000256" key="12">
    <source>
        <dbReference type="RuleBase" id="RU000688"/>
    </source>
</evidence>
<keyword evidence="10 12" id="KW-0675">Receptor</keyword>
<dbReference type="AlphaFoldDB" id="A0A1S2ZF01"/>
<dbReference type="InParanoid" id="A0A1S2ZF01"/>
<evidence type="ECO:0000256" key="6">
    <source>
        <dbReference type="ARBA" id="ARBA00022725"/>
    </source>
</evidence>
<gene>
    <name evidence="16" type="primary">LOC103109252</name>
</gene>